<dbReference type="GO" id="GO:0004143">
    <property type="term" value="F:ATP-dependent diacylglycerol kinase activity"/>
    <property type="evidence" value="ECO:0007669"/>
    <property type="project" value="InterPro"/>
</dbReference>
<accession>J4H0K7</accession>
<evidence type="ECO:0008006" key="5">
    <source>
        <dbReference type="Google" id="ProtNLM"/>
    </source>
</evidence>
<dbReference type="PANTHER" id="PTHR31303">
    <property type="entry name" value="CTP-DEPENDENT DIACYLGLYCEROL KINASE 1"/>
    <property type="match status" value="1"/>
</dbReference>
<evidence type="ECO:0000256" key="1">
    <source>
        <dbReference type="SAM" id="MobiDB-lite"/>
    </source>
</evidence>
<evidence type="ECO:0000313" key="4">
    <source>
        <dbReference type="Proteomes" id="UP000006352"/>
    </source>
</evidence>
<proteinExistence type="predicted"/>
<keyword evidence="2" id="KW-0812">Transmembrane</keyword>
<dbReference type="GeneID" id="24093640"/>
<keyword evidence="2" id="KW-1133">Transmembrane helix</keyword>
<protein>
    <recommendedName>
        <fullName evidence="5">Phosphatidate cytidylyltransferase</fullName>
    </recommendedName>
</protein>
<dbReference type="AlphaFoldDB" id="J4H0K7"/>
<feature type="transmembrane region" description="Helical" evidence="2">
    <location>
        <begin position="282"/>
        <end position="302"/>
    </location>
</feature>
<gene>
    <name evidence="3" type="ORF">FIBRA_00734</name>
</gene>
<dbReference type="GO" id="GO:0006654">
    <property type="term" value="P:phosphatidic acid biosynthetic process"/>
    <property type="evidence" value="ECO:0007669"/>
    <property type="project" value="TreeGrafter"/>
</dbReference>
<dbReference type="InParanoid" id="J4H0K7"/>
<dbReference type="EMBL" id="HE796898">
    <property type="protein sequence ID" value="CCL98729.1"/>
    <property type="molecule type" value="Genomic_DNA"/>
</dbReference>
<feature type="transmembrane region" description="Helical" evidence="2">
    <location>
        <begin position="236"/>
        <end position="261"/>
    </location>
</feature>
<keyword evidence="2" id="KW-0472">Membrane</keyword>
<feature type="compositionally biased region" description="Basic and acidic residues" evidence="1">
    <location>
        <begin position="82"/>
        <end position="92"/>
    </location>
</feature>
<feature type="compositionally biased region" description="Polar residues" evidence="1">
    <location>
        <begin position="68"/>
        <end position="81"/>
    </location>
</feature>
<organism evidence="3 4">
    <name type="scientific">Fibroporia radiculosa</name>
    <dbReference type="NCBI Taxonomy" id="599839"/>
    <lineage>
        <taxon>Eukaryota</taxon>
        <taxon>Fungi</taxon>
        <taxon>Dikarya</taxon>
        <taxon>Basidiomycota</taxon>
        <taxon>Agaricomycotina</taxon>
        <taxon>Agaricomycetes</taxon>
        <taxon>Polyporales</taxon>
        <taxon>Fibroporiaceae</taxon>
        <taxon>Fibroporia</taxon>
    </lineage>
</organism>
<dbReference type="GO" id="GO:0005789">
    <property type="term" value="C:endoplasmic reticulum membrane"/>
    <property type="evidence" value="ECO:0007669"/>
    <property type="project" value="TreeGrafter"/>
</dbReference>
<dbReference type="RefSeq" id="XP_012178012.1">
    <property type="nucleotide sequence ID" value="XM_012322622.1"/>
</dbReference>
<feature type="transmembrane region" description="Helical" evidence="2">
    <location>
        <begin position="314"/>
        <end position="335"/>
    </location>
</feature>
<dbReference type="FunCoup" id="J4H0K7">
    <property type="interactions" value="49"/>
</dbReference>
<feature type="compositionally biased region" description="Basic and acidic residues" evidence="1">
    <location>
        <begin position="58"/>
        <end position="67"/>
    </location>
</feature>
<sequence>MTIPANDAFTLGLTHNPNRLALHSSTSKLSFVAGAKTPHSVPLERRLMSAKPRIGSDSGHHTQREVDTQSSTTIRSPSTNRNGRETKSDARNDTVDWEIPRKILHSSIGFFTLYLYASHGSPRAVVAVLSAGLAILIPCDILRLRSRRFERIFERCVGFLMRESEKKSTNGVIWYIIGVIFVLSVYPLDIAVVSILILSWADTAASTVGRFLGSRTPALPRHIPIFKIPLAPRKSVAGFVAASCTGACIAVGFWGWVMPLFSGQSSWRWITEAPMVVGVSSTYPWAIYGVLGLVSGLVSGVAEALDLGSLDDNLTLPIISGGCLWGFFKLTDTLVSWM</sequence>
<feature type="transmembrane region" description="Helical" evidence="2">
    <location>
        <begin position="124"/>
        <end position="142"/>
    </location>
</feature>
<feature type="transmembrane region" description="Helical" evidence="2">
    <location>
        <begin position="172"/>
        <end position="201"/>
    </location>
</feature>
<evidence type="ECO:0000256" key="2">
    <source>
        <dbReference type="SAM" id="Phobius"/>
    </source>
</evidence>
<keyword evidence="4" id="KW-1185">Reference proteome</keyword>
<feature type="region of interest" description="Disordered" evidence="1">
    <location>
        <begin position="42"/>
        <end position="92"/>
    </location>
</feature>
<dbReference type="OrthoDB" id="5673at2759"/>
<dbReference type="STRING" id="599839.J4H0K7"/>
<dbReference type="PANTHER" id="PTHR31303:SF1">
    <property type="entry name" value="CTP-DEPENDENT DIACYLGLYCEROL KINASE 1"/>
    <property type="match status" value="1"/>
</dbReference>
<dbReference type="Proteomes" id="UP000006352">
    <property type="component" value="Unassembled WGS sequence"/>
</dbReference>
<name>J4H0K7_9APHY</name>
<evidence type="ECO:0000313" key="3">
    <source>
        <dbReference type="EMBL" id="CCL98729.1"/>
    </source>
</evidence>
<dbReference type="InterPro" id="IPR037997">
    <property type="entry name" value="Dgk1-like"/>
</dbReference>
<reference evidence="3 4" key="1">
    <citation type="journal article" date="2012" name="Appl. Environ. Microbiol.">
        <title>Short-read sequencing for genomic analysis of the brown rot fungus Fibroporia radiculosa.</title>
        <authorList>
            <person name="Tang J.D."/>
            <person name="Perkins A.D."/>
            <person name="Sonstegard T.S."/>
            <person name="Schroeder S.G."/>
            <person name="Burgess S.C."/>
            <person name="Diehl S.V."/>
        </authorList>
    </citation>
    <scope>NUCLEOTIDE SEQUENCE [LARGE SCALE GENOMIC DNA]</scope>
    <source>
        <strain evidence="3 4">TFFH 294</strain>
    </source>
</reference>
<dbReference type="HOGENOM" id="CLU_031477_1_1_1"/>